<feature type="binding site" evidence="7">
    <location>
        <position position="264"/>
    </location>
    <ligand>
        <name>beta-D-galactose</name>
        <dbReference type="ChEBI" id="CHEBI:27667"/>
    </ligand>
</feature>
<dbReference type="Gene3D" id="2.70.98.10">
    <property type="match status" value="1"/>
</dbReference>
<dbReference type="NCBIfam" id="NF008277">
    <property type="entry name" value="PRK11055.1"/>
    <property type="match status" value="1"/>
</dbReference>
<dbReference type="Gramene" id="Manes.17G023300.1.v8.1">
    <property type="protein sequence ID" value="Manes.17G023300.1.v8.1.CDS"/>
    <property type="gene ID" value="Manes.17G023300.v8.1"/>
</dbReference>
<keyword evidence="3 5" id="KW-0413">Isomerase</keyword>
<keyword evidence="9" id="KW-0732">Signal</keyword>
<dbReference type="PIRSF" id="PIRSF005096">
    <property type="entry name" value="GALM"/>
    <property type="match status" value="1"/>
</dbReference>
<accession>A0A2C9U521</accession>
<feature type="binding site" evidence="8">
    <location>
        <begin position="196"/>
        <end position="198"/>
    </location>
    <ligand>
        <name>beta-D-galactose</name>
        <dbReference type="ChEBI" id="CHEBI:27667"/>
    </ligand>
</feature>
<name>A0A2C9U521_MANES</name>
<dbReference type="GO" id="GO:0030246">
    <property type="term" value="F:carbohydrate binding"/>
    <property type="evidence" value="ECO:0007669"/>
    <property type="project" value="InterPro"/>
</dbReference>
<dbReference type="EC" id="5.1.3.3" evidence="5"/>
<evidence type="ECO:0000256" key="9">
    <source>
        <dbReference type="SAM" id="SignalP"/>
    </source>
</evidence>
<dbReference type="SUPFAM" id="SSF74650">
    <property type="entry name" value="Galactose mutarotase-like"/>
    <property type="match status" value="1"/>
</dbReference>
<evidence type="ECO:0000256" key="1">
    <source>
        <dbReference type="ARBA" id="ARBA00005028"/>
    </source>
</evidence>
<dbReference type="PANTHER" id="PTHR10091">
    <property type="entry name" value="ALDOSE-1-EPIMERASE"/>
    <property type="match status" value="1"/>
</dbReference>
<comment type="similarity">
    <text evidence="2 5">Belongs to the aldose epimerase family.</text>
</comment>
<evidence type="ECO:0000256" key="4">
    <source>
        <dbReference type="ARBA" id="ARBA00023277"/>
    </source>
</evidence>
<dbReference type="EMBL" id="CM004403">
    <property type="protein sequence ID" value="OAY24541.1"/>
    <property type="molecule type" value="Genomic_DNA"/>
</dbReference>
<dbReference type="InterPro" id="IPR015443">
    <property type="entry name" value="Aldose_1-epimerase"/>
</dbReference>
<dbReference type="OMA" id="ESWKCCA"/>
<organism evidence="10 11">
    <name type="scientific">Manihot esculenta</name>
    <name type="common">Cassava</name>
    <name type="synonym">Jatropha manihot</name>
    <dbReference type="NCBI Taxonomy" id="3983"/>
    <lineage>
        <taxon>Eukaryota</taxon>
        <taxon>Viridiplantae</taxon>
        <taxon>Streptophyta</taxon>
        <taxon>Embryophyta</taxon>
        <taxon>Tracheophyta</taxon>
        <taxon>Spermatophyta</taxon>
        <taxon>Magnoliopsida</taxon>
        <taxon>eudicotyledons</taxon>
        <taxon>Gunneridae</taxon>
        <taxon>Pentapetalae</taxon>
        <taxon>rosids</taxon>
        <taxon>fabids</taxon>
        <taxon>Malpighiales</taxon>
        <taxon>Euphorbiaceae</taxon>
        <taxon>Crotonoideae</taxon>
        <taxon>Manihoteae</taxon>
        <taxon>Manihot</taxon>
    </lineage>
</organism>
<sequence length="364" mass="40581">MGKLSLLFCFCIFVAFEFSNASPPDLSNGKASFYELKKGNMSLKFTNVGASLMSFMFPDKTGKPIDIVLGYDTPEEYEKDTTYFGAIVGRVANRIGGAQFKLNEKVVKLAANEGKNMLNGGAKGFSKVIWKVIKHKNEGEAPFIIFTYRSPDGEEGFPGALRVSIVYTLLATNQLKVIMKAKSLDNKPTPVNLAQHTYWNLGGHDSGDILTHQAQIFGQFYTALDNDMIPTGQILYARGTAYDFTEPELKPLGKRIDLLPKGYDINYVLDTFEVSKMRKVATLQEAKSGIRVDLSTNAPGMQFYSGDLLKDEKGKGGVVYKSRAGVCMETQWYPDFVNQPSFPQSIVEKGKMYRHNMLYEFSNI</sequence>
<evidence type="ECO:0000313" key="11">
    <source>
        <dbReference type="Proteomes" id="UP000091857"/>
    </source>
</evidence>
<dbReference type="Proteomes" id="UP000091857">
    <property type="component" value="Chromosome 17"/>
</dbReference>
<comment type="caution">
    <text evidence="10">The sequence shown here is derived from an EMBL/GenBank/DDBJ whole genome shotgun (WGS) entry which is preliminary data.</text>
</comment>
<comment type="pathway">
    <text evidence="1 5">Carbohydrate metabolism; hexose metabolism.</text>
</comment>
<gene>
    <name evidence="10" type="ORF">MANES_17G023300v8</name>
</gene>
<evidence type="ECO:0000313" key="10">
    <source>
        <dbReference type="EMBL" id="OAY24541.1"/>
    </source>
</evidence>
<dbReference type="InterPro" id="IPR011013">
    <property type="entry name" value="Gal_mutarotase_sf_dom"/>
</dbReference>
<keyword evidence="4 5" id="KW-0119">Carbohydrate metabolism</keyword>
<evidence type="ECO:0000256" key="7">
    <source>
        <dbReference type="PIRSR" id="PIRSR005096-2"/>
    </source>
</evidence>
<dbReference type="OrthoDB" id="274691at2759"/>
<evidence type="ECO:0000256" key="2">
    <source>
        <dbReference type="ARBA" id="ARBA00006206"/>
    </source>
</evidence>
<dbReference type="InterPro" id="IPR008183">
    <property type="entry name" value="Aldose_1/G6P_1-epimerase"/>
</dbReference>
<dbReference type="GO" id="GO:0004034">
    <property type="term" value="F:aldose 1-epimerase activity"/>
    <property type="evidence" value="ECO:0000318"/>
    <property type="project" value="GO_Central"/>
</dbReference>
<feature type="chain" id="PRO_5012338558" description="Aldose 1-epimerase" evidence="9">
    <location>
        <begin position="22"/>
        <end position="364"/>
    </location>
</feature>
<keyword evidence="11" id="KW-1185">Reference proteome</keyword>
<feature type="active site" description="Proton donor" evidence="6">
    <location>
        <position position="196"/>
    </location>
</feature>
<proteinExistence type="inferred from homology"/>
<dbReference type="AlphaFoldDB" id="A0A2C9U521"/>
<dbReference type="STRING" id="3983.A0A2C9U521"/>
<dbReference type="Pfam" id="PF01263">
    <property type="entry name" value="Aldose_epim"/>
    <property type="match status" value="1"/>
</dbReference>
<evidence type="ECO:0000256" key="6">
    <source>
        <dbReference type="PIRSR" id="PIRSR005096-1"/>
    </source>
</evidence>
<evidence type="ECO:0000256" key="3">
    <source>
        <dbReference type="ARBA" id="ARBA00023235"/>
    </source>
</evidence>
<dbReference type="PANTHER" id="PTHR10091:SF44">
    <property type="entry name" value="ALDOSE 1-EPIMERASE"/>
    <property type="match status" value="1"/>
</dbReference>
<dbReference type="CDD" id="cd09019">
    <property type="entry name" value="galactose_mutarotase_like"/>
    <property type="match status" value="1"/>
</dbReference>
<feature type="active site" description="Proton acceptor" evidence="6">
    <location>
        <position position="329"/>
    </location>
</feature>
<evidence type="ECO:0000256" key="5">
    <source>
        <dbReference type="PIRNR" id="PIRNR005096"/>
    </source>
</evidence>
<dbReference type="GO" id="GO:0033499">
    <property type="term" value="P:galactose catabolic process via UDP-galactose, Leloir pathway"/>
    <property type="evidence" value="ECO:0000318"/>
    <property type="project" value="GO_Central"/>
</dbReference>
<dbReference type="InterPro" id="IPR047215">
    <property type="entry name" value="Galactose_mutarotase-like"/>
</dbReference>
<dbReference type="InterPro" id="IPR014718">
    <property type="entry name" value="GH-type_carb-bd"/>
</dbReference>
<dbReference type="GO" id="GO:0006006">
    <property type="term" value="P:glucose metabolic process"/>
    <property type="evidence" value="ECO:0000318"/>
    <property type="project" value="GO_Central"/>
</dbReference>
<reference evidence="11" key="1">
    <citation type="journal article" date="2016" name="Nat. Biotechnol.">
        <title>Sequencing wild and cultivated cassava and related species reveals extensive interspecific hybridization and genetic diversity.</title>
        <authorList>
            <person name="Bredeson J.V."/>
            <person name="Lyons J.B."/>
            <person name="Prochnik S.E."/>
            <person name="Wu G.A."/>
            <person name="Ha C.M."/>
            <person name="Edsinger-Gonzales E."/>
            <person name="Grimwood J."/>
            <person name="Schmutz J."/>
            <person name="Rabbi I.Y."/>
            <person name="Egesi C."/>
            <person name="Nauluvula P."/>
            <person name="Lebot V."/>
            <person name="Ndunguru J."/>
            <person name="Mkamilo G."/>
            <person name="Bart R.S."/>
            <person name="Setter T.L."/>
            <person name="Gleadow R.M."/>
            <person name="Kulakow P."/>
            <person name="Ferguson M.E."/>
            <person name="Rounsley S."/>
            <person name="Rokhsar D.S."/>
        </authorList>
    </citation>
    <scope>NUCLEOTIDE SEQUENCE [LARGE SCALE GENOMIC DNA]</scope>
    <source>
        <strain evidence="11">cv. AM560-2</strain>
    </source>
</reference>
<comment type="catalytic activity">
    <reaction evidence="5">
        <text>alpha-D-glucose = beta-D-glucose</text>
        <dbReference type="Rhea" id="RHEA:10264"/>
        <dbReference type="ChEBI" id="CHEBI:15903"/>
        <dbReference type="ChEBI" id="CHEBI:17925"/>
        <dbReference type="EC" id="5.1.3.3"/>
    </reaction>
</comment>
<protein>
    <recommendedName>
        <fullName evidence="5">Aldose 1-epimerase</fullName>
        <ecNumber evidence="5">5.1.3.3</ecNumber>
    </recommendedName>
</protein>
<feature type="signal peptide" evidence="9">
    <location>
        <begin position="1"/>
        <end position="21"/>
    </location>
</feature>
<feature type="binding site" evidence="8">
    <location>
        <begin position="93"/>
        <end position="94"/>
    </location>
    <ligand>
        <name>beta-D-galactose</name>
        <dbReference type="ChEBI" id="CHEBI:27667"/>
    </ligand>
</feature>
<evidence type="ECO:0000256" key="8">
    <source>
        <dbReference type="PIRSR" id="PIRSR005096-3"/>
    </source>
</evidence>
<dbReference type="UniPathway" id="UPA00242"/>